<dbReference type="GeneID" id="108677693"/>
<evidence type="ECO:0000313" key="4">
    <source>
        <dbReference type="RefSeq" id="XP_018021447.1"/>
    </source>
</evidence>
<dbReference type="RefSeq" id="XP_018021447.1">
    <property type="nucleotide sequence ID" value="XM_018165958.2"/>
</dbReference>
<name>A0A8B7P6C4_HYAAZ</name>
<feature type="region of interest" description="Disordered" evidence="1">
    <location>
        <begin position="661"/>
        <end position="680"/>
    </location>
</feature>
<feature type="region of interest" description="Disordered" evidence="1">
    <location>
        <begin position="400"/>
        <end position="444"/>
    </location>
</feature>
<feature type="region of interest" description="Disordered" evidence="1">
    <location>
        <begin position="685"/>
        <end position="704"/>
    </location>
</feature>
<feature type="compositionally biased region" description="Polar residues" evidence="1">
    <location>
        <begin position="487"/>
        <end position="496"/>
    </location>
</feature>
<evidence type="ECO:0000256" key="2">
    <source>
        <dbReference type="SAM" id="Phobius"/>
    </source>
</evidence>
<feature type="compositionally biased region" description="Basic and acidic residues" evidence="1">
    <location>
        <begin position="667"/>
        <end position="677"/>
    </location>
</feature>
<keyword evidence="2" id="KW-0472">Membrane</keyword>
<organism evidence="3 4">
    <name type="scientific">Hyalella azteca</name>
    <name type="common">Amphipod</name>
    <dbReference type="NCBI Taxonomy" id="294128"/>
    <lineage>
        <taxon>Eukaryota</taxon>
        <taxon>Metazoa</taxon>
        <taxon>Ecdysozoa</taxon>
        <taxon>Arthropoda</taxon>
        <taxon>Crustacea</taxon>
        <taxon>Multicrustacea</taxon>
        <taxon>Malacostraca</taxon>
        <taxon>Eumalacostraca</taxon>
        <taxon>Peracarida</taxon>
        <taxon>Amphipoda</taxon>
        <taxon>Senticaudata</taxon>
        <taxon>Talitrida</taxon>
        <taxon>Talitroidea</taxon>
        <taxon>Hyalellidae</taxon>
        <taxon>Hyalella</taxon>
    </lineage>
</organism>
<accession>A0A8B7P6C4</accession>
<keyword evidence="2" id="KW-0812">Transmembrane</keyword>
<dbReference type="Proteomes" id="UP000694843">
    <property type="component" value="Unplaced"/>
</dbReference>
<feature type="transmembrane region" description="Helical" evidence="2">
    <location>
        <begin position="269"/>
        <end position="292"/>
    </location>
</feature>
<dbReference type="OrthoDB" id="6375582at2759"/>
<evidence type="ECO:0000313" key="3">
    <source>
        <dbReference type="Proteomes" id="UP000694843"/>
    </source>
</evidence>
<proteinExistence type="predicted"/>
<dbReference type="KEGG" id="hazt:108677693"/>
<evidence type="ECO:0000256" key="1">
    <source>
        <dbReference type="SAM" id="MobiDB-lite"/>
    </source>
</evidence>
<feature type="region of interest" description="Disordered" evidence="1">
    <location>
        <begin position="463"/>
        <end position="550"/>
    </location>
</feature>
<feature type="compositionally biased region" description="Basic and acidic residues" evidence="1">
    <location>
        <begin position="532"/>
        <end position="541"/>
    </location>
</feature>
<reference evidence="4" key="1">
    <citation type="submission" date="2025-08" db="UniProtKB">
        <authorList>
            <consortium name="RefSeq"/>
        </authorList>
    </citation>
    <scope>IDENTIFICATION</scope>
    <source>
        <tissue evidence="4">Whole organism</tissue>
    </source>
</reference>
<keyword evidence="3" id="KW-1185">Reference proteome</keyword>
<feature type="compositionally biased region" description="Polar residues" evidence="1">
    <location>
        <begin position="411"/>
        <end position="426"/>
    </location>
</feature>
<gene>
    <name evidence="4" type="primary">LOC108677693</name>
</gene>
<sequence length="704" mass="78096">MTKIVQKLGLVGLAVIAISARCVVSYQIYNLEDPKVCNATIWLDRGPNSAAILRLTSRPAYDDTPRFCVVTFKASKHAWSGLLGVLEKIDLRKYDDVDHPHAPPVCMDYISITNPVVSSDSMLHSTPYRQEQCGSWSVHPDQVLPTIGYSNAVVGHCSYPSLQCEPVRELMVQVVIGRRHPRENSWQNTRNFKHKGFTFVVTAYSFSYGVNECANDLRSCGYEGRNSHPAYCVHDTLFCDGHINCGPSYGVVRSTDERNCNRNDKSHELIVATGPWMSAGVLIVLIIAAFIYRKRIRTAYDSEAHIQRAAAQPQAQPPDFNSYAESYEVSSNVSTAPHMAIQVRVVCNPATQPWPATASGATIWKADHPPSYEALFPHGPPQEVMNIASEVRPAQFVPATAGTSHDAKRSSFVSNAPRNSRSFSNDDLSHRVSSPHEGNPSENTTDVNIEWVAATHENQNRGVTFPQEYPSQSGPSAHTADQRRVTATDSLNQRLKSPSIEGNERGSTSLDNNERATFSHADTGQLTFSGGADERRTESRNRLIPTEIPSPDEHQRVMTSFAECTQFSNNVRPHPNYQCSTLKLDRAQQREAFIAFDSSRSLDRRTAMRASIAHQPVESLVSEQPFTAPGQSLASGSNPSHDTRSGQEIYVNLTSLRDGIEGSSLNTRDEESRYCDSEDRELDCLESSGLRQSTETLDSEREQY</sequence>
<keyword evidence="2" id="KW-1133">Transmembrane helix</keyword>
<dbReference type="AlphaFoldDB" id="A0A8B7P6C4"/>
<protein>
    <submittedName>
        <fullName evidence="4">Uncharacterized protein LOC108677693</fullName>
    </submittedName>
</protein>